<dbReference type="FunFam" id="3.40.50.2300:FF:000018">
    <property type="entry name" value="DNA-binding transcriptional regulator NtrC"/>
    <property type="match status" value="1"/>
</dbReference>
<keyword evidence="3" id="KW-0067">ATP-binding</keyword>
<feature type="domain" description="Sigma-54 factor interaction" evidence="8">
    <location>
        <begin position="146"/>
        <end position="370"/>
    </location>
</feature>
<gene>
    <name evidence="10" type="ORF">D2V04_12530</name>
</gene>
<keyword evidence="2" id="KW-0547">Nucleotide-binding</keyword>
<keyword evidence="4" id="KW-0902">Two-component regulatory system</keyword>
<dbReference type="InterPro" id="IPR058031">
    <property type="entry name" value="AAA_lid_NorR"/>
</dbReference>
<sequence>MTATGKVRVVFVEDDGPLREAMVQGLEIEGIAVEAFDAARPALRRLSREFEGVIVSDVRMPGMDGLEFFAALRSLDHELQVIFTTGHGDVAMAVAAMKDGAADFLTKPYSVSALVDAIRRAAEKRALVIENRKLREALRDRAMPSLLGSSDMIERLKRLIGEVGKADIDLLVTGPSGTGKSFVARQIHELGSRHDRPFVTIDAGSWLHRDAELIVFGREPGSGLSRAGLIERANGGTLFLDDIDAMPEQFQARMLAVVESRSYLPIGASRPHSANLRIISAASDLSADNARSRVAQSLVNRLNSVTIALPAIAERRTDVPEIFRHFVASFEREFETTMRPLSDAEWHHLVNHEWPGNLHELRAYARARVLDLPTARRVAERTAPESQTLKNRVASFERAVIEDTLRQARGSIPDVCRVLGLPRKTLYDKLARYELEPRRFRSD</sequence>
<dbReference type="Pfam" id="PF02954">
    <property type="entry name" value="HTH_8"/>
    <property type="match status" value="1"/>
</dbReference>
<proteinExistence type="predicted"/>
<keyword evidence="1 7" id="KW-0597">Phosphoprotein</keyword>
<dbReference type="Gene3D" id="3.40.50.300">
    <property type="entry name" value="P-loop containing nucleotide triphosphate hydrolases"/>
    <property type="match status" value="1"/>
</dbReference>
<dbReference type="GO" id="GO:0000160">
    <property type="term" value="P:phosphorelay signal transduction system"/>
    <property type="evidence" value="ECO:0007669"/>
    <property type="project" value="UniProtKB-KW"/>
</dbReference>
<evidence type="ECO:0000313" key="10">
    <source>
        <dbReference type="EMBL" id="RIV76950.1"/>
    </source>
</evidence>
<keyword evidence="5" id="KW-0805">Transcription regulation</keyword>
<keyword evidence="6" id="KW-0804">Transcription</keyword>
<dbReference type="InterPro" id="IPR003593">
    <property type="entry name" value="AAA+_ATPase"/>
</dbReference>
<dbReference type="SUPFAM" id="SSF46689">
    <property type="entry name" value="Homeodomain-like"/>
    <property type="match status" value="1"/>
</dbReference>
<dbReference type="GO" id="GO:0006355">
    <property type="term" value="P:regulation of DNA-templated transcription"/>
    <property type="evidence" value="ECO:0007669"/>
    <property type="project" value="InterPro"/>
</dbReference>
<dbReference type="AlphaFoldDB" id="A0A418NFW9"/>
<organism evidence="10 11">
    <name type="scientific">Pelagerythrobacter aerophilus</name>
    <dbReference type="NCBI Taxonomy" id="2306995"/>
    <lineage>
        <taxon>Bacteria</taxon>
        <taxon>Pseudomonadati</taxon>
        <taxon>Pseudomonadota</taxon>
        <taxon>Alphaproteobacteria</taxon>
        <taxon>Sphingomonadales</taxon>
        <taxon>Erythrobacteraceae</taxon>
        <taxon>Pelagerythrobacter</taxon>
    </lineage>
</organism>
<dbReference type="InterPro" id="IPR011006">
    <property type="entry name" value="CheY-like_superfamily"/>
</dbReference>
<name>A0A418NFW9_9SPHN</name>
<dbReference type="CDD" id="cd17549">
    <property type="entry name" value="REC_DctD-like"/>
    <property type="match status" value="1"/>
</dbReference>
<evidence type="ECO:0000259" key="9">
    <source>
        <dbReference type="PROSITE" id="PS50110"/>
    </source>
</evidence>
<evidence type="ECO:0000256" key="3">
    <source>
        <dbReference type="ARBA" id="ARBA00022840"/>
    </source>
</evidence>
<dbReference type="PANTHER" id="PTHR32071:SF57">
    <property type="entry name" value="C4-DICARBOXYLATE TRANSPORT TRANSCRIPTIONAL REGULATORY PROTEIN DCTD"/>
    <property type="match status" value="1"/>
</dbReference>
<dbReference type="OrthoDB" id="7324976at2"/>
<dbReference type="Gene3D" id="1.10.10.60">
    <property type="entry name" value="Homeodomain-like"/>
    <property type="match status" value="1"/>
</dbReference>
<dbReference type="SMART" id="SM00448">
    <property type="entry name" value="REC"/>
    <property type="match status" value="1"/>
</dbReference>
<dbReference type="InterPro" id="IPR009057">
    <property type="entry name" value="Homeodomain-like_sf"/>
</dbReference>
<dbReference type="RefSeq" id="WP_119514008.1">
    <property type="nucleotide sequence ID" value="NZ_QXFK01000018.1"/>
</dbReference>
<dbReference type="Pfam" id="PF00072">
    <property type="entry name" value="Response_reg"/>
    <property type="match status" value="1"/>
</dbReference>
<dbReference type="SMART" id="SM00382">
    <property type="entry name" value="AAA"/>
    <property type="match status" value="1"/>
</dbReference>
<dbReference type="InterPro" id="IPR002197">
    <property type="entry name" value="HTH_Fis"/>
</dbReference>
<dbReference type="InterPro" id="IPR002078">
    <property type="entry name" value="Sigma_54_int"/>
</dbReference>
<evidence type="ECO:0000256" key="7">
    <source>
        <dbReference type="PROSITE-ProRule" id="PRU00169"/>
    </source>
</evidence>
<dbReference type="PROSITE" id="PS50045">
    <property type="entry name" value="SIGMA54_INTERACT_4"/>
    <property type="match status" value="1"/>
</dbReference>
<evidence type="ECO:0000256" key="6">
    <source>
        <dbReference type="ARBA" id="ARBA00023163"/>
    </source>
</evidence>
<dbReference type="InterPro" id="IPR001789">
    <property type="entry name" value="Sig_transdc_resp-reg_receiver"/>
</dbReference>
<evidence type="ECO:0000313" key="11">
    <source>
        <dbReference type="Proteomes" id="UP000285092"/>
    </source>
</evidence>
<accession>A0A418NFW9</accession>
<feature type="modified residue" description="4-aspartylphosphate" evidence="7">
    <location>
        <position position="57"/>
    </location>
</feature>
<dbReference type="GO" id="GO:0005524">
    <property type="term" value="F:ATP binding"/>
    <property type="evidence" value="ECO:0007669"/>
    <property type="project" value="UniProtKB-KW"/>
</dbReference>
<dbReference type="InterPro" id="IPR027417">
    <property type="entry name" value="P-loop_NTPase"/>
</dbReference>
<dbReference type="SUPFAM" id="SSF52540">
    <property type="entry name" value="P-loop containing nucleoside triphosphate hydrolases"/>
    <property type="match status" value="1"/>
</dbReference>
<keyword evidence="11" id="KW-1185">Reference proteome</keyword>
<dbReference type="GO" id="GO:0043565">
    <property type="term" value="F:sequence-specific DNA binding"/>
    <property type="evidence" value="ECO:0007669"/>
    <property type="project" value="InterPro"/>
</dbReference>
<dbReference type="SUPFAM" id="SSF52172">
    <property type="entry name" value="CheY-like"/>
    <property type="match status" value="1"/>
</dbReference>
<dbReference type="EMBL" id="QXFK01000018">
    <property type="protein sequence ID" value="RIV76950.1"/>
    <property type="molecule type" value="Genomic_DNA"/>
</dbReference>
<protein>
    <submittedName>
        <fullName evidence="10">Sigma-54-dependent Fis family transcriptional regulator</fullName>
    </submittedName>
</protein>
<evidence type="ECO:0000256" key="5">
    <source>
        <dbReference type="ARBA" id="ARBA00023015"/>
    </source>
</evidence>
<dbReference type="Gene3D" id="1.10.8.60">
    <property type="match status" value="1"/>
</dbReference>
<dbReference type="Pfam" id="PF00158">
    <property type="entry name" value="Sigma54_activat"/>
    <property type="match status" value="1"/>
</dbReference>
<evidence type="ECO:0000256" key="2">
    <source>
        <dbReference type="ARBA" id="ARBA00022741"/>
    </source>
</evidence>
<reference evidence="10 11" key="1">
    <citation type="submission" date="2018-08" db="EMBL/GenBank/DDBJ databases">
        <title>Altererythrobacter sp.Ery1 and Ery12, the genome sequencing of novel strains in genus Alterythrobacter.</title>
        <authorList>
            <person name="Cheng H."/>
            <person name="Wu Y.-H."/>
            <person name="Fang C."/>
            <person name="Xu X.-W."/>
        </authorList>
    </citation>
    <scope>NUCLEOTIDE SEQUENCE [LARGE SCALE GENOMIC DNA]</scope>
    <source>
        <strain evidence="10 11">Ery1</strain>
    </source>
</reference>
<dbReference type="Pfam" id="PF25601">
    <property type="entry name" value="AAA_lid_14"/>
    <property type="match status" value="1"/>
</dbReference>
<dbReference type="CDD" id="cd00009">
    <property type="entry name" value="AAA"/>
    <property type="match status" value="1"/>
</dbReference>
<evidence type="ECO:0000259" key="8">
    <source>
        <dbReference type="PROSITE" id="PS50045"/>
    </source>
</evidence>
<comment type="caution">
    <text evidence="10">The sequence shown here is derived from an EMBL/GenBank/DDBJ whole genome shotgun (WGS) entry which is preliminary data.</text>
</comment>
<evidence type="ECO:0000256" key="1">
    <source>
        <dbReference type="ARBA" id="ARBA00022553"/>
    </source>
</evidence>
<feature type="domain" description="Response regulatory" evidence="9">
    <location>
        <begin position="8"/>
        <end position="122"/>
    </location>
</feature>
<dbReference type="Proteomes" id="UP000285092">
    <property type="component" value="Unassembled WGS sequence"/>
</dbReference>
<dbReference type="Gene3D" id="3.40.50.2300">
    <property type="match status" value="1"/>
</dbReference>
<dbReference type="PANTHER" id="PTHR32071">
    <property type="entry name" value="TRANSCRIPTIONAL REGULATORY PROTEIN"/>
    <property type="match status" value="1"/>
</dbReference>
<dbReference type="PROSITE" id="PS50110">
    <property type="entry name" value="RESPONSE_REGULATORY"/>
    <property type="match status" value="1"/>
</dbReference>
<evidence type="ECO:0000256" key="4">
    <source>
        <dbReference type="ARBA" id="ARBA00023012"/>
    </source>
</evidence>